<dbReference type="SUPFAM" id="SSF46689">
    <property type="entry name" value="Homeodomain-like"/>
    <property type="match status" value="1"/>
</dbReference>
<gene>
    <name evidence="1" type="ORF">B9N62_01935</name>
</gene>
<evidence type="ECO:0000313" key="2">
    <source>
        <dbReference type="Proteomes" id="UP000195967"/>
    </source>
</evidence>
<evidence type="ECO:0000313" key="1">
    <source>
        <dbReference type="EMBL" id="OUT12559.1"/>
    </source>
</evidence>
<reference evidence="1 2" key="1">
    <citation type="submission" date="2017-04" db="EMBL/GenBank/DDBJ databases">
        <title>Complete genome of Campylobacter concisus ATCC 33237T and draft genomes for an additional eight well characterized C. concisus strains.</title>
        <authorList>
            <person name="Cornelius A.J."/>
            <person name="Miller W.G."/>
            <person name="Lastovica A.J."/>
            <person name="On S.L."/>
            <person name="French N.P."/>
            <person name="Vandenberg O."/>
            <person name="Biggs P.J."/>
        </authorList>
    </citation>
    <scope>NUCLEOTIDE SEQUENCE [LARGE SCALE GENOMIC DNA]</scope>
    <source>
        <strain evidence="1 2">Lasto28.99</strain>
    </source>
</reference>
<sequence>MINNFDLFVEFYNKVKESSDISEIIKEYGGASIYVPSYKATFRNQDILRQYDEGIRAGKNSSVVIRELAQVHNLSYNTISSITKEVREPSLFECEQ</sequence>
<name>A0A1Y5MW61_9BACT</name>
<dbReference type="InterPro" id="IPR009057">
    <property type="entry name" value="Homeodomain-like_sf"/>
</dbReference>
<evidence type="ECO:0008006" key="3">
    <source>
        <dbReference type="Google" id="ProtNLM"/>
    </source>
</evidence>
<dbReference type="EMBL" id="NDYO01000002">
    <property type="protein sequence ID" value="OUT12559.1"/>
    <property type="molecule type" value="Genomic_DNA"/>
</dbReference>
<accession>A0A1Y5MW61</accession>
<dbReference type="AlphaFoldDB" id="A0A1Y5MW61"/>
<comment type="caution">
    <text evidence="1">The sequence shown here is derived from an EMBL/GenBank/DDBJ whole genome shotgun (WGS) entry which is preliminary data.</text>
</comment>
<dbReference type="RefSeq" id="WP_087584132.1">
    <property type="nucleotide sequence ID" value="NZ_CABMKR010000002.1"/>
</dbReference>
<proteinExistence type="predicted"/>
<dbReference type="Proteomes" id="UP000195967">
    <property type="component" value="Unassembled WGS sequence"/>
</dbReference>
<protein>
    <recommendedName>
        <fullName evidence="3">Mor transcription activator domain-containing protein</fullName>
    </recommendedName>
</protein>
<organism evidence="1 2">
    <name type="scientific">Campylobacter concisus</name>
    <dbReference type="NCBI Taxonomy" id="199"/>
    <lineage>
        <taxon>Bacteria</taxon>
        <taxon>Pseudomonadati</taxon>
        <taxon>Campylobacterota</taxon>
        <taxon>Epsilonproteobacteria</taxon>
        <taxon>Campylobacterales</taxon>
        <taxon>Campylobacteraceae</taxon>
        <taxon>Campylobacter</taxon>
    </lineage>
</organism>